<dbReference type="InterPro" id="IPR050204">
    <property type="entry name" value="AraC_XylS_family_regulators"/>
</dbReference>
<dbReference type="InterPro" id="IPR018060">
    <property type="entry name" value="HTH_AraC"/>
</dbReference>
<dbReference type="SMART" id="SM00342">
    <property type="entry name" value="HTH_ARAC"/>
    <property type="match status" value="1"/>
</dbReference>
<keyword evidence="1" id="KW-0805">Transcription regulation</keyword>
<dbReference type="PANTHER" id="PTHR46796:SF2">
    <property type="entry name" value="TRANSCRIPTIONAL REGULATORY PROTEIN"/>
    <property type="match status" value="1"/>
</dbReference>
<evidence type="ECO:0000313" key="5">
    <source>
        <dbReference type="EMBL" id="PVX79005.1"/>
    </source>
</evidence>
<keyword evidence="3" id="KW-0804">Transcription</keyword>
<feature type="domain" description="HTH araC/xylS-type" evidence="4">
    <location>
        <begin position="186"/>
        <end position="283"/>
    </location>
</feature>
<organism evidence="5 6">
    <name type="scientific">Paraburkholderia unamae</name>
    <dbReference type="NCBI Taxonomy" id="219649"/>
    <lineage>
        <taxon>Bacteria</taxon>
        <taxon>Pseudomonadati</taxon>
        <taxon>Pseudomonadota</taxon>
        <taxon>Betaproteobacteria</taxon>
        <taxon>Burkholderiales</taxon>
        <taxon>Burkholderiaceae</taxon>
        <taxon>Paraburkholderia</taxon>
    </lineage>
</organism>
<keyword evidence="6" id="KW-1185">Reference proteome</keyword>
<reference evidence="5 6" key="1">
    <citation type="submission" date="2018-05" db="EMBL/GenBank/DDBJ databases">
        <title>Genomic Encyclopedia of Type Strains, Phase IV (KMG-V): Genome sequencing to study the core and pangenomes of soil and plant-associated prokaryotes.</title>
        <authorList>
            <person name="Whitman W."/>
        </authorList>
    </citation>
    <scope>NUCLEOTIDE SEQUENCE [LARGE SCALE GENOMIC DNA]</scope>
    <source>
        <strain evidence="5 6">SCZa-39</strain>
    </source>
</reference>
<evidence type="ECO:0000256" key="2">
    <source>
        <dbReference type="ARBA" id="ARBA00023125"/>
    </source>
</evidence>
<dbReference type="PROSITE" id="PS01124">
    <property type="entry name" value="HTH_ARAC_FAMILY_2"/>
    <property type="match status" value="1"/>
</dbReference>
<comment type="caution">
    <text evidence="5">The sequence shown here is derived from an EMBL/GenBank/DDBJ whole genome shotgun (WGS) entry which is preliminary data.</text>
</comment>
<evidence type="ECO:0000256" key="1">
    <source>
        <dbReference type="ARBA" id="ARBA00023015"/>
    </source>
</evidence>
<dbReference type="Proteomes" id="UP000245712">
    <property type="component" value="Unassembled WGS sequence"/>
</dbReference>
<gene>
    <name evidence="5" type="ORF">C7402_113278</name>
</gene>
<dbReference type="SUPFAM" id="SSF51215">
    <property type="entry name" value="Regulatory protein AraC"/>
    <property type="match status" value="1"/>
</dbReference>
<dbReference type="InterPro" id="IPR003313">
    <property type="entry name" value="AraC-bd"/>
</dbReference>
<protein>
    <submittedName>
        <fullName evidence="5">AraC-like DNA-binding protein</fullName>
    </submittedName>
</protein>
<evidence type="ECO:0000313" key="6">
    <source>
        <dbReference type="Proteomes" id="UP000245712"/>
    </source>
</evidence>
<accession>A0ABX5KJA3</accession>
<dbReference type="RefSeq" id="WP_116612804.1">
    <property type="nucleotide sequence ID" value="NZ_QEOB01000013.1"/>
</dbReference>
<dbReference type="InterPro" id="IPR009057">
    <property type="entry name" value="Homeodomain-like_sf"/>
</dbReference>
<evidence type="ECO:0000256" key="3">
    <source>
        <dbReference type="ARBA" id="ARBA00023163"/>
    </source>
</evidence>
<dbReference type="Gene3D" id="1.10.10.60">
    <property type="entry name" value="Homeodomain-like"/>
    <property type="match status" value="1"/>
</dbReference>
<dbReference type="InterPro" id="IPR037923">
    <property type="entry name" value="HTH-like"/>
</dbReference>
<sequence length="286" mass="30843">MPAANHAVRFHATLVREVDAMTAATARSFGRHTHDQYGIGVIDRGGHVSLSDAGQVEAAPGDLILVNPGEVHDGRPLDAAGRTWRMLYFEPCWIDALQADITQGDDAGFALHAPVISEPRLRGLFDAAFAHVTQQNADQSVDPRAASGDDLSRMAFDAAALEVMTRLVEALGHRRSLAPCSPAALVHVREMIDTDPAVPFSLAELARAAGLSRFQLHRGFMRAFGVAPHNYILHRRVALARQLLKAGHAPAQTALAAGFCDQSHLNRAFARQFGVSPGRYRLARGA</sequence>
<dbReference type="Pfam" id="PF12833">
    <property type="entry name" value="HTH_18"/>
    <property type="match status" value="1"/>
</dbReference>
<dbReference type="EMBL" id="QEOB01000013">
    <property type="protein sequence ID" value="PVX79005.1"/>
    <property type="molecule type" value="Genomic_DNA"/>
</dbReference>
<dbReference type="PANTHER" id="PTHR46796">
    <property type="entry name" value="HTH-TYPE TRANSCRIPTIONAL ACTIVATOR RHAS-RELATED"/>
    <property type="match status" value="1"/>
</dbReference>
<name>A0ABX5KJA3_9BURK</name>
<keyword evidence="2" id="KW-0238">DNA-binding</keyword>
<dbReference type="SUPFAM" id="SSF46689">
    <property type="entry name" value="Homeodomain-like"/>
    <property type="match status" value="2"/>
</dbReference>
<proteinExistence type="predicted"/>
<dbReference type="Pfam" id="PF02311">
    <property type="entry name" value="AraC_binding"/>
    <property type="match status" value="1"/>
</dbReference>
<evidence type="ECO:0000259" key="4">
    <source>
        <dbReference type="PROSITE" id="PS01124"/>
    </source>
</evidence>